<reference evidence="10" key="2">
    <citation type="submission" date="2016-03" db="EMBL/GenBank/DDBJ databases">
        <title>Streptococcus antelopensis sp. nov., isolated from the feces of the Tibetan antelope (Pantholops hodgsonii) in Hoh Xil National Nature Reserve, Qinghai, China.</title>
        <authorList>
            <person name="Bai X."/>
        </authorList>
    </citation>
    <scope>NUCLEOTIDE SEQUENCE [LARGE SCALE GENOMIC DNA]</scope>
    <source>
        <strain evidence="10">TA 26</strain>
    </source>
</reference>
<evidence type="ECO:0000313" key="10">
    <source>
        <dbReference type="Proteomes" id="UP000077317"/>
    </source>
</evidence>
<reference evidence="9 10" key="1">
    <citation type="journal article" date="2016" name="Int. J. Syst. Evol. Microbiol.">
        <title>Streptococcuspantholopis sp. nov., isolated from faeces of the Tibetan antelope (Pantholops hodgsonii).</title>
        <authorList>
            <person name="Bai X."/>
            <person name="Xiong Y."/>
            <person name="Lu S."/>
            <person name="Jin D."/>
            <person name="Lai X."/>
            <person name="Yang J."/>
            <person name="Niu L."/>
            <person name="Hu S."/>
            <person name="Meng X."/>
            <person name="Pu J."/>
            <person name="Ye C."/>
            <person name="Xu J."/>
        </authorList>
    </citation>
    <scope>NUCLEOTIDE SEQUENCE [LARGE SCALE GENOMIC DNA]</scope>
    <source>
        <strain evidence="9 10">TA 26</strain>
    </source>
</reference>
<evidence type="ECO:0000256" key="3">
    <source>
        <dbReference type="ARBA" id="ARBA00023015"/>
    </source>
</evidence>
<dbReference type="PROSITE" id="PS51372">
    <property type="entry name" value="PRD_2"/>
    <property type="match status" value="1"/>
</dbReference>
<dbReference type="Proteomes" id="UP000077317">
    <property type="component" value="Chromosome"/>
</dbReference>
<dbReference type="InterPro" id="IPR002178">
    <property type="entry name" value="PTS_EIIA_type-2_dom"/>
</dbReference>
<dbReference type="InterPro" id="IPR050661">
    <property type="entry name" value="BglG_antiterminators"/>
</dbReference>
<keyword evidence="1" id="KW-0808">Transferase</keyword>
<evidence type="ECO:0000256" key="4">
    <source>
        <dbReference type="ARBA" id="ARBA00023159"/>
    </source>
</evidence>
<keyword evidence="2" id="KW-0677">Repeat</keyword>
<feature type="domain" description="PTS EIIA type-2" evidence="6">
    <location>
        <begin position="474"/>
        <end position="617"/>
    </location>
</feature>
<dbReference type="InterPro" id="IPR036388">
    <property type="entry name" value="WH-like_DNA-bd_sf"/>
</dbReference>
<dbReference type="Gene3D" id="1.10.1790.10">
    <property type="entry name" value="PRD domain"/>
    <property type="match status" value="1"/>
</dbReference>
<dbReference type="Pfam" id="PF00359">
    <property type="entry name" value="PTS_EIIA_2"/>
    <property type="match status" value="1"/>
</dbReference>
<keyword evidence="4" id="KW-0010">Activator</keyword>
<dbReference type="PANTHER" id="PTHR30185">
    <property type="entry name" value="CRYPTIC BETA-GLUCOSIDE BGL OPERON ANTITERMINATOR"/>
    <property type="match status" value="1"/>
</dbReference>
<dbReference type="Gene3D" id="3.40.50.2300">
    <property type="match status" value="1"/>
</dbReference>
<dbReference type="EMBL" id="CP014699">
    <property type="protein sequence ID" value="AND80095.1"/>
    <property type="molecule type" value="Genomic_DNA"/>
</dbReference>
<dbReference type="InterPro" id="IPR011608">
    <property type="entry name" value="PRD"/>
</dbReference>
<feature type="domain" description="PRD" evidence="8">
    <location>
        <begin position="272"/>
        <end position="378"/>
    </location>
</feature>
<evidence type="ECO:0000256" key="1">
    <source>
        <dbReference type="ARBA" id="ARBA00022679"/>
    </source>
</evidence>
<dbReference type="OrthoDB" id="95158at2"/>
<proteinExistence type="predicted"/>
<dbReference type="KEGG" id="spat:A0O21_08825"/>
<evidence type="ECO:0000256" key="2">
    <source>
        <dbReference type="ARBA" id="ARBA00022737"/>
    </source>
</evidence>
<keyword evidence="10" id="KW-1185">Reference proteome</keyword>
<dbReference type="GO" id="GO:0006355">
    <property type="term" value="P:regulation of DNA-templated transcription"/>
    <property type="evidence" value="ECO:0007669"/>
    <property type="project" value="InterPro"/>
</dbReference>
<evidence type="ECO:0000313" key="9">
    <source>
        <dbReference type="EMBL" id="AND80095.1"/>
    </source>
</evidence>
<evidence type="ECO:0000259" key="7">
    <source>
        <dbReference type="PROSITE" id="PS51099"/>
    </source>
</evidence>
<accession>A0A172Q9M2</accession>
<evidence type="ECO:0000259" key="6">
    <source>
        <dbReference type="PROSITE" id="PS51094"/>
    </source>
</evidence>
<keyword evidence="3" id="KW-0805">Transcription regulation</keyword>
<dbReference type="InterPro" id="IPR036390">
    <property type="entry name" value="WH_DNA-bd_sf"/>
</dbReference>
<dbReference type="PROSITE" id="PS51094">
    <property type="entry name" value="PTS_EIIA_TYPE_2"/>
    <property type="match status" value="1"/>
</dbReference>
<dbReference type="AlphaFoldDB" id="A0A172Q9M2"/>
<feature type="domain" description="PTS EIIB type-2" evidence="7">
    <location>
        <begin position="384"/>
        <end position="472"/>
    </location>
</feature>
<dbReference type="STRING" id="1811193.A0O21_08825"/>
<name>A0A172Q9M2_9STRE</name>
<sequence length="620" mass="71389">MALVNRWYQILNALAAQPQLSIDDMLDLLDISYKTLQTSIRQLNDVLDGDVQIRQTGSQLYIDVLDYTRLEEILSGSLRKESDFNSSGKRVSYIIKRLLQSSEPLLIDDLAEEIAVSRTTINKDLRQVKDLAADYHISVKGRPNRGIEIEGDELDLRLFYCHNVYAYFDTAILKQDTQIFLQELYQQYQLPKRIQDLLAKVIAVTVGRVKHKKHLNQAIPYYSNGLKDAEIIEKLVYHIELAYQISLSQFEEDFLAFPLNIQFISGLPYQNADDPALQTFFQTVIRRVQTALNVDFNVEKLYQEICSHLTFLINRLIFHVQITDIFHGEVKSKYPLAFEMAKIAAGELQNYFGYPISAAEIGYLALYFEMALREQETAQSRIPKQIAVVCTTGRGTAAMIHRQLSRVLGSDIEIVHYSEESFNPQSDDAYFAIFTTVPLKFPQLRSPVIHITNLFDDQWLQTEWQRVNALQQKNLETVMLKYIRLPKGRPYQDYLKEMAALLSEQDLVDQDFSSRLLQRESKQPTVFGGGIAFPHTINRLKQKTIMMLGVVDGQKPHDKEAEFIFMVAIPDTVEKETEAELLTLYDDIFRAANDNELKEALRQIRTEDDLLILSKNKGVF</sequence>
<dbReference type="SUPFAM" id="SSF63520">
    <property type="entry name" value="PTS-regulatory domain, PRD"/>
    <property type="match status" value="1"/>
</dbReference>
<dbReference type="SUPFAM" id="SSF46785">
    <property type="entry name" value="Winged helix' DNA-binding domain"/>
    <property type="match status" value="1"/>
</dbReference>
<dbReference type="Gene3D" id="3.40.930.10">
    <property type="entry name" value="Mannitol-specific EII, Chain A"/>
    <property type="match status" value="1"/>
</dbReference>
<dbReference type="GO" id="GO:0009401">
    <property type="term" value="P:phosphoenolpyruvate-dependent sugar phosphotransferase system"/>
    <property type="evidence" value="ECO:0007669"/>
    <property type="project" value="InterPro"/>
</dbReference>
<dbReference type="SUPFAM" id="SSF55804">
    <property type="entry name" value="Phoshotransferase/anion transport protein"/>
    <property type="match status" value="1"/>
</dbReference>
<dbReference type="RefSeq" id="WP_067064374.1">
    <property type="nucleotide sequence ID" value="NZ_CP014699.1"/>
</dbReference>
<dbReference type="PROSITE" id="PS51099">
    <property type="entry name" value="PTS_EIIB_TYPE_2"/>
    <property type="match status" value="1"/>
</dbReference>
<dbReference type="SUPFAM" id="SSF52794">
    <property type="entry name" value="PTS system IIB component-like"/>
    <property type="match status" value="1"/>
</dbReference>
<organism evidence="9 10">
    <name type="scientific">Streptococcus pantholopis</name>
    <dbReference type="NCBI Taxonomy" id="1811193"/>
    <lineage>
        <taxon>Bacteria</taxon>
        <taxon>Bacillati</taxon>
        <taxon>Bacillota</taxon>
        <taxon>Bacilli</taxon>
        <taxon>Lactobacillales</taxon>
        <taxon>Streptococcaceae</taxon>
        <taxon>Streptococcus</taxon>
    </lineage>
</organism>
<dbReference type="InterPro" id="IPR016152">
    <property type="entry name" value="PTrfase/Anion_transptr"/>
</dbReference>
<gene>
    <name evidence="9" type="ORF">A0O21_08825</name>
</gene>
<evidence type="ECO:0000256" key="5">
    <source>
        <dbReference type="ARBA" id="ARBA00023163"/>
    </source>
</evidence>
<dbReference type="GO" id="GO:0008982">
    <property type="term" value="F:protein-N(PI)-phosphohistidine-sugar phosphotransferase activity"/>
    <property type="evidence" value="ECO:0007669"/>
    <property type="project" value="InterPro"/>
</dbReference>
<dbReference type="Pfam" id="PF00874">
    <property type="entry name" value="PRD"/>
    <property type="match status" value="1"/>
</dbReference>
<dbReference type="Pfam" id="PF05043">
    <property type="entry name" value="Mga"/>
    <property type="match status" value="1"/>
</dbReference>
<dbReference type="InterPro" id="IPR013011">
    <property type="entry name" value="PTS_EIIB_2"/>
</dbReference>
<dbReference type="InterPro" id="IPR007737">
    <property type="entry name" value="Mga_HTH"/>
</dbReference>
<evidence type="ECO:0000259" key="8">
    <source>
        <dbReference type="PROSITE" id="PS51372"/>
    </source>
</evidence>
<dbReference type="PANTHER" id="PTHR30185:SF18">
    <property type="entry name" value="TRANSCRIPTIONAL REGULATOR MTLR"/>
    <property type="match status" value="1"/>
</dbReference>
<keyword evidence="5" id="KW-0804">Transcription</keyword>
<protein>
    <submittedName>
        <fullName evidence="9">Regulator</fullName>
    </submittedName>
</protein>
<dbReference type="Gene3D" id="1.10.10.10">
    <property type="entry name" value="Winged helix-like DNA-binding domain superfamily/Winged helix DNA-binding domain"/>
    <property type="match status" value="1"/>
</dbReference>
<dbReference type="CDD" id="cd05568">
    <property type="entry name" value="PTS_IIB_bgl_like"/>
    <property type="match status" value="1"/>
</dbReference>
<dbReference type="InterPro" id="IPR036634">
    <property type="entry name" value="PRD_sf"/>
</dbReference>
<dbReference type="InterPro" id="IPR036095">
    <property type="entry name" value="PTS_EIIB-like_sf"/>
</dbReference>